<reference evidence="7 8" key="1">
    <citation type="submission" date="2014-07" db="EMBL/GenBank/DDBJ databases">
        <title>Whole Genome Sequence of the Amycolatopsis methanolica 239.</title>
        <authorList>
            <person name="Tang B."/>
        </authorList>
    </citation>
    <scope>NUCLEOTIDE SEQUENCE [LARGE SCALE GENOMIC DNA]</scope>
    <source>
        <strain evidence="7 8">239</strain>
    </source>
</reference>
<dbReference type="AlphaFoldDB" id="A0A076MLC6"/>
<dbReference type="InterPro" id="IPR006685">
    <property type="entry name" value="MscS_channel_2nd"/>
</dbReference>
<evidence type="ECO:0000256" key="5">
    <source>
        <dbReference type="SAM" id="Phobius"/>
    </source>
</evidence>
<dbReference type="OrthoDB" id="9792218at2"/>
<feature type="transmembrane region" description="Helical" evidence="5">
    <location>
        <begin position="6"/>
        <end position="29"/>
    </location>
</feature>
<dbReference type="PANTHER" id="PTHR30566:SF25">
    <property type="entry name" value="INNER MEMBRANE PROTEIN"/>
    <property type="match status" value="1"/>
</dbReference>
<feature type="transmembrane region" description="Helical" evidence="5">
    <location>
        <begin position="83"/>
        <end position="103"/>
    </location>
</feature>
<name>A0A076MLC6_AMYME</name>
<keyword evidence="3 5" id="KW-1133">Transmembrane helix</keyword>
<evidence type="ECO:0000313" key="8">
    <source>
        <dbReference type="Proteomes" id="UP000062973"/>
    </source>
</evidence>
<dbReference type="PANTHER" id="PTHR30566">
    <property type="entry name" value="YNAI-RELATED MECHANOSENSITIVE ION CHANNEL"/>
    <property type="match status" value="1"/>
</dbReference>
<dbReference type="GO" id="GO:0016020">
    <property type="term" value="C:membrane"/>
    <property type="evidence" value="ECO:0007669"/>
    <property type="project" value="UniProtKB-SubCell"/>
</dbReference>
<protein>
    <submittedName>
        <fullName evidence="7">MscS mechanosensitive ion channel</fullName>
    </submittedName>
</protein>
<accession>A0A076MLC6</accession>
<comment type="subcellular location">
    <subcellularLocation>
        <location evidence="1">Membrane</location>
    </subcellularLocation>
</comment>
<sequence length="382" mass="42299">MSGSWLRIVVALGVAAVVFGLFLAVEYVLRRVLRRLGQRATVLGELAEHIHAPLRWFGAMVVLRITVLVALPTGSWRNVTSHVLTLALIGTGAWLLAGVLTAIEQTMLGRWRVDVADNRHARRMQTQIRLVRRVIVAAIAVIALGAMLMTFPGLRTAGTSLLASAGVIGAIAALAAQSLLGNVFAGLQIAFSDAIRLDDVVIVENEWGRVEDITLTYLVVHLWDDRRLVIPTAQFMSQPFENWTRRDAALLGTVELDVDWTLPVDEMRDELRRILESTDLWDGRVSVLQVTDATHTLVRVRALVSAVDAGTLWDLRCLVREQLVQWVRGKHPYAVPRLRAEQVPSTPVRRVEDSAPDHDARVFGDSVDGLVREHAFNGPRKA</sequence>
<dbReference type="PATRIC" id="fig|1068978.7.peg.1540"/>
<dbReference type="Gene3D" id="1.10.287.1260">
    <property type="match status" value="1"/>
</dbReference>
<feature type="transmembrane region" description="Helical" evidence="5">
    <location>
        <begin position="54"/>
        <end position="71"/>
    </location>
</feature>
<evidence type="ECO:0000256" key="1">
    <source>
        <dbReference type="ARBA" id="ARBA00004370"/>
    </source>
</evidence>
<dbReference type="InterPro" id="IPR023408">
    <property type="entry name" value="MscS_beta-dom_sf"/>
</dbReference>
<dbReference type="RefSeq" id="WP_017987414.1">
    <property type="nucleotide sequence ID" value="NZ_AQUL01000001.1"/>
</dbReference>
<dbReference type="SUPFAM" id="SSF50182">
    <property type="entry name" value="Sm-like ribonucleoproteins"/>
    <property type="match status" value="1"/>
</dbReference>
<dbReference type="eggNOG" id="COG0668">
    <property type="taxonomic scope" value="Bacteria"/>
</dbReference>
<evidence type="ECO:0000256" key="3">
    <source>
        <dbReference type="ARBA" id="ARBA00022989"/>
    </source>
</evidence>
<feature type="domain" description="Mechanosensitive ion channel MscS" evidence="6">
    <location>
        <begin position="179"/>
        <end position="245"/>
    </location>
</feature>
<gene>
    <name evidence="7" type="ORF">AMETH_1462</name>
</gene>
<feature type="transmembrane region" description="Helical" evidence="5">
    <location>
        <begin position="130"/>
        <end position="149"/>
    </location>
</feature>
<dbReference type="Proteomes" id="UP000062973">
    <property type="component" value="Chromosome"/>
</dbReference>
<keyword evidence="2 5" id="KW-0812">Transmembrane</keyword>
<evidence type="ECO:0000256" key="4">
    <source>
        <dbReference type="ARBA" id="ARBA00023136"/>
    </source>
</evidence>
<dbReference type="Gene3D" id="2.30.30.60">
    <property type="match status" value="1"/>
</dbReference>
<dbReference type="STRING" id="1068978.AMETH_1462"/>
<dbReference type="KEGG" id="amq:AMETH_1462"/>
<dbReference type="GO" id="GO:0055085">
    <property type="term" value="P:transmembrane transport"/>
    <property type="evidence" value="ECO:0007669"/>
    <property type="project" value="InterPro"/>
</dbReference>
<dbReference type="HOGENOM" id="CLU_021080_1_1_11"/>
<keyword evidence="8" id="KW-1185">Reference proteome</keyword>
<dbReference type="Pfam" id="PF00924">
    <property type="entry name" value="MS_channel_2nd"/>
    <property type="match status" value="1"/>
</dbReference>
<evidence type="ECO:0000259" key="6">
    <source>
        <dbReference type="Pfam" id="PF00924"/>
    </source>
</evidence>
<organism evidence="7 8">
    <name type="scientific">Amycolatopsis methanolica 239</name>
    <dbReference type="NCBI Taxonomy" id="1068978"/>
    <lineage>
        <taxon>Bacteria</taxon>
        <taxon>Bacillati</taxon>
        <taxon>Actinomycetota</taxon>
        <taxon>Actinomycetes</taxon>
        <taxon>Pseudonocardiales</taxon>
        <taxon>Pseudonocardiaceae</taxon>
        <taxon>Amycolatopsis</taxon>
        <taxon>Amycolatopsis methanolica group</taxon>
    </lineage>
</organism>
<evidence type="ECO:0000256" key="2">
    <source>
        <dbReference type="ARBA" id="ARBA00022692"/>
    </source>
</evidence>
<dbReference type="InterPro" id="IPR010920">
    <property type="entry name" value="LSM_dom_sf"/>
</dbReference>
<dbReference type="EMBL" id="CP009110">
    <property type="protein sequence ID" value="AIJ21554.1"/>
    <property type="molecule type" value="Genomic_DNA"/>
</dbReference>
<keyword evidence="4 5" id="KW-0472">Membrane</keyword>
<proteinExistence type="predicted"/>
<evidence type="ECO:0000313" key="7">
    <source>
        <dbReference type="EMBL" id="AIJ21554.1"/>
    </source>
</evidence>
<feature type="transmembrane region" description="Helical" evidence="5">
    <location>
        <begin position="161"/>
        <end position="187"/>
    </location>
</feature>